<evidence type="ECO:0000313" key="2">
    <source>
        <dbReference type="Proteomes" id="UP000651010"/>
    </source>
</evidence>
<name>A0ABR9GAR0_9GAMM</name>
<proteinExistence type="predicted"/>
<gene>
    <name evidence="1" type="ORF">IGX34_11975</name>
</gene>
<organism evidence="1 2">
    <name type="scientific">Dyella acidiphila</name>
    <dbReference type="NCBI Taxonomy" id="2775866"/>
    <lineage>
        <taxon>Bacteria</taxon>
        <taxon>Pseudomonadati</taxon>
        <taxon>Pseudomonadota</taxon>
        <taxon>Gammaproteobacteria</taxon>
        <taxon>Lysobacterales</taxon>
        <taxon>Rhodanobacteraceae</taxon>
        <taxon>Dyella</taxon>
    </lineage>
</organism>
<evidence type="ECO:0000313" key="1">
    <source>
        <dbReference type="EMBL" id="MBE1161108.1"/>
    </source>
</evidence>
<protein>
    <submittedName>
        <fullName evidence="1">Uncharacterized protein</fullName>
    </submittedName>
</protein>
<reference evidence="1 2" key="1">
    <citation type="submission" date="2020-09" db="EMBL/GenBank/DDBJ databases">
        <title>Dyella sp. 7MK23 isolated from forest soil.</title>
        <authorList>
            <person name="Fu J."/>
        </authorList>
    </citation>
    <scope>NUCLEOTIDE SEQUENCE [LARGE SCALE GENOMIC DNA]</scope>
    <source>
        <strain evidence="1 2">7MK23</strain>
    </source>
</reference>
<keyword evidence="2" id="KW-1185">Reference proteome</keyword>
<accession>A0ABR9GAR0</accession>
<dbReference type="Proteomes" id="UP000651010">
    <property type="component" value="Unassembled WGS sequence"/>
</dbReference>
<dbReference type="EMBL" id="JACZZA010000007">
    <property type="protein sequence ID" value="MBE1161108.1"/>
    <property type="molecule type" value="Genomic_DNA"/>
</dbReference>
<sequence length="342" mass="38439">MGVFWVDSSDVQKKCSRLISFSGDVEARARLSVVPTRRSKLKHSKNISCDTWDTPIILAMSRGADMLEKIVKKTGTTPSEQYLSAKADQIFSPLWPYSSLFRDDGCSANGTGKELVDLLLHFNGHIVLFSDKNIAFPADPNVDMAWRRWYKSSVVKSVEQLYGAKMCIQRKENGLFLDEKCQKPFPFDISTGNPVFHLVAVTHNSSEAARKYFESCEGESDGSLKCRLQMDVDDAASHPFTVPGFDGSKTFVHVFDGATLDLVLDELSTATDFIHYLSEKERAVRSGNLIIAMDEKDILASYLIKRSLNDFRMLESETYIDAEDDKKRGLWNKYVTSVSGLH</sequence>
<dbReference type="RefSeq" id="WP_192555969.1">
    <property type="nucleotide sequence ID" value="NZ_JACZZA010000007.1"/>
</dbReference>
<comment type="caution">
    <text evidence="1">The sequence shown here is derived from an EMBL/GenBank/DDBJ whole genome shotgun (WGS) entry which is preliminary data.</text>
</comment>